<feature type="domain" description="Helix-turn-helix" evidence="1">
    <location>
        <begin position="3"/>
        <end position="56"/>
    </location>
</feature>
<name>A0ABS4U9W9_9CORY</name>
<proteinExistence type="predicted"/>
<dbReference type="EMBL" id="JAGINY010000001">
    <property type="protein sequence ID" value="MBP2333341.1"/>
    <property type="molecule type" value="Genomic_DNA"/>
</dbReference>
<evidence type="ECO:0000313" key="2">
    <source>
        <dbReference type="EMBL" id="MBP2333341.1"/>
    </source>
</evidence>
<evidence type="ECO:0000259" key="1">
    <source>
        <dbReference type="Pfam" id="PF12728"/>
    </source>
</evidence>
<keyword evidence="3" id="KW-1185">Reference proteome</keyword>
<dbReference type="RefSeq" id="WP_209654007.1">
    <property type="nucleotide sequence ID" value="NZ_CP047357.1"/>
</dbReference>
<protein>
    <submittedName>
        <fullName evidence="2">Excisionase family DNA binding protein</fullName>
    </submittedName>
</protein>
<reference evidence="2 3" key="1">
    <citation type="submission" date="2021-03" db="EMBL/GenBank/DDBJ databases">
        <title>Sequencing the genomes of 1000 actinobacteria strains.</title>
        <authorList>
            <person name="Klenk H.-P."/>
        </authorList>
    </citation>
    <scope>NUCLEOTIDE SEQUENCE [LARGE SCALE GENOMIC DNA]</scope>
    <source>
        <strain evidence="2 3">DSM 44506</strain>
    </source>
</reference>
<dbReference type="NCBIfam" id="TIGR01764">
    <property type="entry name" value="excise"/>
    <property type="match status" value="1"/>
</dbReference>
<gene>
    <name evidence="2" type="ORF">JOF33_002040</name>
</gene>
<dbReference type="InterPro" id="IPR041657">
    <property type="entry name" value="HTH_17"/>
</dbReference>
<organism evidence="2 3">
    <name type="scientific">Corynebacterium freneyi</name>
    <dbReference type="NCBI Taxonomy" id="134034"/>
    <lineage>
        <taxon>Bacteria</taxon>
        <taxon>Bacillati</taxon>
        <taxon>Actinomycetota</taxon>
        <taxon>Actinomycetes</taxon>
        <taxon>Mycobacteriales</taxon>
        <taxon>Corynebacteriaceae</taxon>
        <taxon>Corynebacterium</taxon>
    </lineage>
</organism>
<comment type="caution">
    <text evidence="2">The sequence shown here is derived from an EMBL/GenBank/DDBJ whole genome shotgun (WGS) entry which is preliminary data.</text>
</comment>
<sequence>MAMLTMKQVAEHLQVSHTGVYARIHRTRDPLPAIRTAERGGYRVDESELHAWIKRQAVAA</sequence>
<dbReference type="Pfam" id="PF12728">
    <property type="entry name" value="HTH_17"/>
    <property type="match status" value="1"/>
</dbReference>
<evidence type="ECO:0000313" key="3">
    <source>
        <dbReference type="Proteomes" id="UP001519305"/>
    </source>
</evidence>
<accession>A0ABS4U9W9</accession>
<dbReference type="Proteomes" id="UP001519305">
    <property type="component" value="Unassembled WGS sequence"/>
</dbReference>
<dbReference type="InterPro" id="IPR010093">
    <property type="entry name" value="SinI_DNA-bd"/>
</dbReference>